<dbReference type="CDD" id="cd07938">
    <property type="entry name" value="DRE_TIM_HMGL"/>
    <property type="match status" value="1"/>
</dbReference>
<dbReference type="RefSeq" id="WP_406579435.1">
    <property type="nucleotide sequence ID" value="NZ_JBJHQH010000003.1"/>
</dbReference>
<dbReference type="SUPFAM" id="SSF51569">
    <property type="entry name" value="Aldolase"/>
    <property type="match status" value="1"/>
</dbReference>
<keyword evidence="2" id="KW-0479">Metal-binding</keyword>
<dbReference type="NCBIfam" id="NF004283">
    <property type="entry name" value="PRK05692.1"/>
    <property type="match status" value="1"/>
</dbReference>
<evidence type="ECO:0000256" key="1">
    <source>
        <dbReference type="ARBA" id="ARBA00009405"/>
    </source>
</evidence>
<dbReference type="PANTHER" id="PTHR42738">
    <property type="entry name" value="HYDROXYMETHYLGLUTARYL-COA LYASE"/>
    <property type="match status" value="1"/>
</dbReference>
<evidence type="ECO:0000259" key="4">
    <source>
        <dbReference type="PROSITE" id="PS50991"/>
    </source>
</evidence>
<dbReference type="Gene3D" id="3.20.20.70">
    <property type="entry name" value="Aldolase class I"/>
    <property type="match status" value="1"/>
</dbReference>
<evidence type="ECO:0000256" key="3">
    <source>
        <dbReference type="ARBA" id="ARBA00023239"/>
    </source>
</evidence>
<dbReference type="InterPro" id="IPR043594">
    <property type="entry name" value="HMGL"/>
</dbReference>
<keyword evidence="3 5" id="KW-0456">Lyase</keyword>
<sequence>MDKVSIVDVSPRDGLQNEPIWVPTEKKIKLINLLAETGMKQIEATSFVHPKKVPQMADAEEVIQACSSLQDVEITALIPNVKGYERASQFSIHEVNWVTAATETFNQRNIGRSINENFNEFTKIIANKEKTSLKICFSIAVSFGCPYEGEVNPDVVLALVERAVAAGADRIGIADTIGIADPEQTNRLLSRVLEITGELPVSIHLHDTRGLGLTNAYAAFQAGVRIFETAASGIGGCPFAPGAAGNLATEDLVYMFHRMSVDTGINFDRLLDAADYAASLSSKTPLGRIRQVERKK</sequence>
<organism evidence="5 6">
    <name type="scientific">Bacillus salipaludis</name>
    <dbReference type="NCBI Taxonomy" id="2547811"/>
    <lineage>
        <taxon>Bacteria</taxon>
        <taxon>Bacillati</taxon>
        <taxon>Bacillota</taxon>
        <taxon>Bacilli</taxon>
        <taxon>Bacillales</taxon>
        <taxon>Bacillaceae</taxon>
        <taxon>Bacillus</taxon>
    </lineage>
</organism>
<dbReference type="Pfam" id="PF00682">
    <property type="entry name" value="HMGL-like"/>
    <property type="match status" value="1"/>
</dbReference>
<keyword evidence="6" id="KW-1185">Reference proteome</keyword>
<dbReference type="InterPro" id="IPR013785">
    <property type="entry name" value="Aldolase_TIM"/>
</dbReference>
<dbReference type="PROSITE" id="PS50991">
    <property type="entry name" value="PYR_CT"/>
    <property type="match status" value="1"/>
</dbReference>
<dbReference type="Proteomes" id="UP001623041">
    <property type="component" value="Unassembled WGS sequence"/>
</dbReference>
<dbReference type="InterPro" id="IPR000891">
    <property type="entry name" value="PYR_CT"/>
</dbReference>
<dbReference type="PANTHER" id="PTHR42738:SF7">
    <property type="entry name" value="HYDROXYMETHYLGLUTARYL-COA LYASE"/>
    <property type="match status" value="1"/>
</dbReference>
<proteinExistence type="inferred from homology"/>
<reference evidence="5 6" key="1">
    <citation type="submission" date="2024-11" db="EMBL/GenBank/DDBJ databases">
        <authorList>
            <person name="Lucas J.A."/>
        </authorList>
    </citation>
    <scope>NUCLEOTIDE SEQUENCE [LARGE SCALE GENOMIC DNA]</scope>
    <source>
        <strain evidence="5 6">Z 5.4</strain>
    </source>
</reference>
<gene>
    <name evidence="5" type="ORF">ACJEBI_04500</name>
</gene>
<name>A0ABW8RBB1_9BACI</name>
<accession>A0ABW8RBB1</accession>
<dbReference type="EMBL" id="JBJHQH010000003">
    <property type="protein sequence ID" value="MFK9090740.1"/>
    <property type="molecule type" value="Genomic_DNA"/>
</dbReference>
<evidence type="ECO:0000256" key="2">
    <source>
        <dbReference type="ARBA" id="ARBA00022723"/>
    </source>
</evidence>
<dbReference type="GO" id="GO:0016829">
    <property type="term" value="F:lyase activity"/>
    <property type="evidence" value="ECO:0007669"/>
    <property type="project" value="UniProtKB-KW"/>
</dbReference>
<comment type="similarity">
    <text evidence="1">Belongs to the HMG-CoA lyase family.</text>
</comment>
<protein>
    <submittedName>
        <fullName evidence="5">Hydroxymethylglutaryl-CoA lyase</fullName>
    </submittedName>
</protein>
<evidence type="ECO:0000313" key="5">
    <source>
        <dbReference type="EMBL" id="MFK9090740.1"/>
    </source>
</evidence>
<evidence type="ECO:0000313" key="6">
    <source>
        <dbReference type="Proteomes" id="UP001623041"/>
    </source>
</evidence>
<comment type="caution">
    <text evidence="5">The sequence shown here is derived from an EMBL/GenBank/DDBJ whole genome shotgun (WGS) entry which is preliminary data.</text>
</comment>
<feature type="domain" description="Pyruvate carboxyltransferase" evidence="4">
    <location>
        <begin position="4"/>
        <end position="271"/>
    </location>
</feature>